<sequence>MKKSTNTPEPATPDQVLEDGSVGALSLPAEPRKIFTALNERSFLFHHSASNPDLRITTRDNLLFALWTFNTTESSPVGVWEGEIQCFPFNAYMTAKGTDVVVVEKNGENNQIWIIRRSGSRFVTIESSVSRFLLAVDDSSTTDDTLVILRGGPHIPAEDFMIGINAVQP</sequence>
<comment type="caution">
    <text evidence="2">The sequence shown here is derived from an EMBL/GenBank/DDBJ whole genome shotgun (WGS) entry which is preliminary data.</text>
</comment>
<evidence type="ECO:0000313" key="3">
    <source>
        <dbReference type="Proteomes" id="UP000522864"/>
    </source>
</evidence>
<protein>
    <submittedName>
        <fullName evidence="2">RICIN domain-containing protein</fullName>
    </submittedName>
</protein>
<organism evidence="2 3">
    <name type="scientific">Pseudomonas gingeri</name>
    <dbReference type="NCBI Taxonomy" id="117681"/>
    <lineage>
        <taxon>Bacteria</taxon>
        <taxon>Pseudomonadati</taxon>
        <taxon>Pseudomonadota</taxon>
        <taxon>Gammaproteobacteria</taxon>
        <taxon>Pseudomonadales</taxon>
        <taxon>Pseudomonadaceae</taxon>
        <taxon>Pseudomonas</taxon>
    </lineage>
</organism>
<name>A0A7Y7WVU6_9PSED</name>
<dbReference type="Proteomes" id="UP000522864">
    <property type="component" value="Unassembled WGS sequence"/>
</dbReference>
<proteinExistence type="predicted"/>
<dbReference type="SUPFAM" id="SSF50370">
    <property type="entry name" value="Ricin B-like lectins"/>
    <property type="match status" value="1"/>
</dbReference>
<gene>
    <name evidence="2" type="ORF">HX830_27660</name>
</gene>
<dbReference type="AlphaFoldDB" id="A0A7Y7WVU6"/>
<feature type="region of interest" description="Disordered" evidence="1">
    <location>
        <begin position="1"/>
        <end position="20"/>
    </location>
</feature>
<reference evidence="2 3" key="1">
    <citation type="submission" date="2020-04" db="EMBL/GenBank/DDBJ databases">
        <title>Molecular characterization of pseudomonads from Agaricus bisporus reveal novel blotch 2 pathogens in Western Europe.</title>
        <authorList>
            <person name="Taparia T."/>
            <person name="Krijger M."/>
            <person name="Haynes E."/>
            <person name="Elpinstone J.G."/>
            <person name="Noble R."/>
            <person name="Van Der Wolf J."/>
        </authorList>
    </citation>
    <scope>NUCLEOTIDE SEQUENCE [LARGE SCALE GENOMIC DNA]</scope>
    <source>
        <strain evidence="2 3">G9001</strain>
    </source>
</reference>
<accession>A0A7Y7WVU6</accession>
<dbReference type="InterPro" id="IPR035992">
    <property type="entry name" value="Ricin_B-like_lectins"/>
</dbReference>
<dbReference type="Gene3D" id="2.80.10.50">
    <property type="match status" value="1"/>
</dbReference>
<dbReference type="CDD" id="cd00161">
    <property type="entry name" value="beta-trefoil_Ricin-like"/>
    <property type="match status" value="1"/>
</dbReference>
<dbReference type="RefSeq" id="WP_152741081.1">
    <property type="nucleotide sequence ID" value="NZ_JACAQA010000031.1"/>
</dbReference>
<evidence type="ECO:0000313" key="2">
    <source>
        <dbReference type="EMBL" id="NWB88649.1"/>
    </source>
</evidence>
<dbReference type="EMBL" id="JACAQA010000031">
    <property type="protein sequence ID" value="NWB88649.1"/>
    <property type="molecule type" value="Genomic_DNA"/>
</dbReference>
<evidence type="ECO:0000256" key="1">
    <source>
        <dbReference type="SAM" id="MobiDB-lite"/>
    </source>
</evidence>